<dbReference type="Gene3D" id="2.60.40.10">
    <property type="entry name" value="Immunoglobulins"/>
    <property type="match status" value="1"/>
</dbReference>
<evidence type="ECO:0008006" key="3">
    <source>
        <dbReference type="Google" id="ProtNLM"/>
    </source>
</evidence>
<keyword evidence="2" id="KW-1185">Reference proteome</keyword>
<dbReference type="RefSeq" id="WP_206291206.1">
    <property type="nucleotide sequence ID" value="NZ_CP063458.1"/>
</dbReference>
<accession>A0A7M2WSS5</accession>
<proteinExistence type="predicted"/>
<dbReference type="InterPro" id="IPR013783">
    <property type="entry name" value="Ig-like_fold"/>
</dbReference>
<dbReference type="Proteomes" id="UP000593765">
    <property type="component" value="Chromosome"/>
</dbReference>
<evidence type="ECO:0000313" key="2">
    <source>
        <dbReference type="Proteomes" id="UP000593765"/>
    </source>
</evidence>
<reference evidence="1 2" key="1">
    <citation type="submission" date="2020-10" db="EMBL/GenBank/DDBJ databases">
        <title>Wide distribution of Phycisphaera-like planctomycetes from WD2101 soil group in peatlands and genome analysis of the first cultivated representative.</title>
        <authorList>
            <person name="Dedysh S.N."/>
            <person name="Beletsky A.V."/>
            <person name="Ivanova A."/>
            <person name="Kulichevskaya I.S."/>
            <person name="Suzina N.E."/>
            <person name="Philippov D.A."/>
            <person name="Rakitin A.L."/>
            <person name="Mardanov A.V."/>
            <person name="Ravin N.V."/>
        </authorList>
    </citation>
    <scope>NUCLEOTIDE SEQUENCE [LARGE SCALE GENOMIC DNA]</scope>
    <source>
        <strain evidence="1 2">M1803</strain>
    </source>
</reference>
<dbReference type="AlphaFoldDB" id="A0A7M2WSS5"/>
<organism evidence="1 2">
    <name type="scientific">Humisphaera borealis</name>
    <dbReference type="NCBI Taxonomy" id="2807512"/>
    <lineage>
        <taxon>Bacteria</taxon>
        <taxon>Pseudomonadati</taxon>
        <taxon>Planctomycetota</taxon>
        <taxon>Phycisphaerae</taxon>
        <taxon>Tepidisphaerales</taxon>
        <taxon>Tepidisphaeraceae</taxon>
        <taxon>Humisphaera</taxon>
    </lineage>
</organism>
<gene>
    <name evidence="1" type="ORF">IPV69_18510</name>
</gene>
<sequence length="489" mass="53016">MSALNNTTVRPVIETLEGRQLMAAQVLYTETFEAGMNGWTEDRITDQRQAWGVTAGFAHSGSKSAATMYAGRDAVLHSPTINLPKVDQYNDHLFFRYWQFTDYQSKGGYGTSAPVVRGWDTENNMWSGWFPVEINMTTAPQRTNAWGYCGLDLTLWGGASVQVGFSHVGTANGARGWAVDDVTITKEPIQRRWTADTSFENGWNGWWSTNGMWNVGQANGIGAASGTKLAGTGLQGSAGSLESSALVSPAFYLPADPGRTINLQFKSYMDQPFVSLCGVELQKWAPSYGWMSVDYLSTTGIDTNINGDQPAGRWKTFTLGAGFTGSTALPYRILFNMNNGMGNNRGWFIDDVKLNYPGKVAQNPTPSPTPAPTVKKPEIAVSNPFGNITDGVTRVLWGTHNRNSGSKDLSFTIRNTGSATLNVGTITLLNNRGFTIVQQPAKTVAAGGFTTFKVRLLTTVAGTKSATLQFLTNDSDEGTFNFNISGVVK</sequence>
<dbReference type="EMBL" id="CP063458">
    <property type="protein sequence ID" value="QOV88232.1"/>
    <property type="molecule type" value="Genomic_DNA"/>
</dbReference>
<evidence type="ECO:0000313" key="1">
    <source>
        <dbReference type="EMBL" id="QOV88232.1"/>
    </source>
</evidence>
<dbReference type="KEGG" id="hbs:IPV69_18510"/>
<protein>
    <recommendedName>
        <fullName evidence="3">Choice-of-anchor D domain-containing protein</fullName>
    </recommendedName>
</protein>
<name>A0A7M2WSS5_9BACT</name>